<gene>
    <name evidence="2" type="ORF">DLAC_05296</name>
</gene>
<sequence>MKISTIFDFTLTTIKFLIDRLKCLYKKEKELVTFEITIGRWLMKQAVFVWFDIIVLCVITRVDGTSGWEIGRYLYKIQERPTLNNTHVLFNVMSLVLTTLLSGLCLSAVLHLYFSHGSMLFLAINDQRAFLDRITFEKKYLDAVFRSILVLSWYKSLLSSLSTFFTFFINKQYIYSSEWDHARRMATISVTISFLDVITSSSNFIKSIMHLEPTISHIVPEPQKKTYLQRLLRFLWHILLGLILGVTPPGPILLIMSIMICLVNIKLFLCVFLYSPLKSLKVLYLATFHTKPPSNIDNDKINWLNPSKNHKFIGVQES</sequence>
<comment type="caution">
    <text evidence="2">The sequence shown here is derived from an EMBL/GenBank/DDBJ whole genome shotgun (WGS) entry which is preliminary data.</text>
</comment>
<evidence type="ECO:0000313" key="3">
    <source>
        <dbReference type="Proteomes" id="UP000076078"/>
    </source>
</evidence>
<accession>A0A151ZIU9</accession>
<dbReference type="InParanoid" id="A0A151ZIU9"/>
<keyword evidence="1" id="KW-0472">Membrane</keyword>
<feature type="transmembrane region" description="Helical" evidence="1">
    <location>
        <begin position="252"/>
        <end position="274"/>
    </location>
</feature>
<keyword evidence="1" id="KW-0812">Transmembrane</keyword>
<evidence type="ECO:0008006" key="4">
    <source>
        <dbReference type="Google" id="ProtNLM"/>
    </source>
</evidence>
<evidence type="ECO:0000313" key="2">
    <source>
        <dbReference type="EMBL" id="KYQ93893.1"/>
    </source>
</evidence>
<dbReference type="Proteomes" id="UP000076078">
    <property type="component" value="Unassembled WGS sequence"/>
</dbReference>
<feature type="transmembrane region" description="Helical" evidence="1">
    <location>
        <begin position="227"/>
        <end position="246"/>
    </location>
</feature>
<dbReference type="AlphaFoldDB" id="A0A151ZIU9"/>
<feature type="transmembrane region" description="Helical" evidence="1">
    <location>
        <begin position="143"/>
        <end position="165"/>
    </location>
</feature>
<reference evidence="2 3" key="1">
    <citation type="submission" date="2015-12" db="EMBL/GenBank/DDBJ databases">
        <title>Dictyostelia acquired genes for synthesis and detection of signals that induce cell-type specialization by lateral gene transfer from prokaryotes.</title>
        <authorList>
            <person name="Gloeckner G."/>
            <person name="Schaap P."/>
        </authorList>
    </citation>
    <scope>NUCLEOTIDE SEQUENCE [LARGE SCALE GENOMIC DNA]</scope>
    <source>
        <strain evidence="2 3">TK</strain>
    </source>
</reference>
<evidence type="ECO:0000256" key="1">
    <source>
        <dbReference type="SAM" id="Phobius"/>
    </source>
</evidence>
<organism evidence="2 3">
    <name type="scientific">Tieghemostelium lacteum</name>
    <name type="common">Slime mold</name>
    <name type="synonym">Dictyostelium lacteum</name>
    <dbReference type="NCBI Taxonomy" id="361077"/>
    <lineage>
        <taxon>Eukaryota</taxon>
        <taxon>Amoebozoa</taxon>
        <taxon>Evosea</taxon>
        <taxon>Eumycetozoa</taxon>
        <taxon>Dictyostelia</taxon>
        <taxon>Dictyosteliales</taxon>
        <taxon>Raperosteliaceae</taxon>
        <taxon>Tieghemostelium</taxon>
    </lineage>
</organism>
<name>A0A151ZIU9_TIELA</name>
<keyword evidence="1" id="KW-1133">Transmembrane helix</keyword>
<keyword evidence="3" id="KW-1185">Reference proteome</keyword>
<proteinExistence type="predicted"/>
<feature type="transmembrane region" description="Helical" evidence="1">
    <location>
        <begin position="88"/>
        <end position="114"/>
    </location>
</feature>
<protein>
    <recommendedName>
        <fullName evidence="4">Transmembrane protein</fullName>
    </recommendedName>
</protein>
<dbReference type="EMBL" id="LODT01000025">
    <property type="protein sequence ID" value="KYQ93893.1"/>
    <property type="molecule type" value="Genomic_DNA"/>
</dbReference>